<dbReference type="EMBL" id="LR590484">
    <property type="protein sequence ID" value="VTR37309.1"/>
    <property type="molecule type" value="Genomic_DNA"/>
</dbReference>
<keyword evidence="1" id="KW-1133">Transmembrane helix</keyword>
<feature type="transmembrane region" description="Helical" evidence="1">
    <location>
        <begin position="292"/>
        <end position="314"/>
    </location>
</feature>
<dbReference type="Pfam" id="PF14362">
    <property type="entry name" value="DUF4407"/>
    <property type="match status" value="1"/>
</dbReference>
<evidence type="ECO:0000313" key="2">
    <source>
        <dbReference type="EMBL" id="VTR37309.1"/>
    </source>
</evidence>
<dbReference type="InterPro" id="IPR025519">
    <property type="entry name" value="DUF4407"/>
</dbReference>
<evidence type="ECO:0000313" key="3">
    <source>
        <dbReference type="Proteomes" id="UP000308196"/>
    </source>
</evidence>
<dbReference type="AlphaFoldDB" id="A0A4U9UY53"/>
<dbReference type="Proteomes" id="UP000308196">
    <property type="component" value="Chromosome"/>
</dbReference>
<dbReference type="KEGG" id="stha:NCTC11429_01848"/>
<evidence type="ECO:0008006" key="4">
    <source>
        <dbReference type="Google" id="ProtNLM"/>
    </source>
</evidence>
<organism evidence="2 3">
    <name type="scientific">Sphingobacterium thalpophilum</name>
    <dbReference type="NCBI Taxonomy" id="259"/>
    <lineage>
        <taxon>Bacteria</taxon>
        <taxon>Pseudomonadati</taxon>
        <taxon>Bacteroidota</taxon>
        <taxon>Sphingobacteriia</taxon>
        <taxon>Sphingobacteriales</taxon>
        <taxon>Sphingobacteriaceae</taxon>
        <taxon>Sphingobacterium</taxon>
    </lineage>
</organism>
<evidence type="ECO:0000256" key="1">
    <source>
        <dbReference type="SAM" id="Phobius"/>
    </source>
</evidence>
<reference evidence="2 3" key="1">
    <citation type="submission" date="2019-05" db="EMBL/GenBank/DDBJ databases">
        <authorList>
            <consortium name="Pathogen Informatics"/>
        </authorList>
    </citation>
    <scope>NUCLEOTIDE SEQUENCE [LARGE SCALE GENOMIC DNA]</scope>
    <source>
        <strain evidence="2 3">NCTC11429</strain>
    </source>
</reference>
<feature type="transmembrane region" description="Helical" evidence="1">
    <location>
        <begin position="106"/>
        <end position="124"/>
    </location>
</feature>
<gene>
    <name evidence="2" type="ORF">NCTC11429_01848</name>
</gene>
<keyword evidence="1" id="KW-0812">Transmembrane</keyword>
<feature type="transmembrane region" description="Helical" evidence="1">
    <location>
        <begin position="66"/>
        <end position="85"/>
    </location>
</feature>
<proteinExistence type="predicted"/>
<sequence length="364" mass="41349">MSKNILMSAINRFFWRCAGVHQETLEKYPEEHSKYTAIGATIFFTGLFASLSGGYAMYFVFSGGTLDWLLAIVFGVIWGLAIFNMDRYIVLSINKSKSGWMQLLQALPRILLAILIGLVISRPLELKIFDKEIRENLRVRYLADQRAKIDTLNSTFNKKYANEVSQLKATMVERDSLESSIKTDRTKLNYEIFGNKTTETSGVMGYGPYAKMKADELKKKEAYLDTLRNKIMAQQSTIRQKQQFEGILDQKVLSNTSLDSAVNVAGFADRNAALGNLKYDANGKVNESNANAVFFIALLFVFLECLPVIVKLLAGRDPYDNEIQNLRQLHDYESDTKLSVEKDAVDRLKDTYVDVSINRRMKEL</sequence>
<feature type="transmembrane region" description="Helical" evidence="1">
    <location>
        <begin position="35"/>
        <end position="60"/>
    </location>
</feature>
<protein>
    <recommendedName>
        <fullName evidence="4">DUF4407 domain-containing protein</fullName>
    </recommendedName>
</protein>
<keyword evidence="1" id="KW-0472">Membrane</keyword>
<accession>A0A4U9UY53</accession>
<dbReference type="STRING" id="1123265.GCA_000686625_00717"/>
<name>A0A4U9UY53_9SPHI</name>